<feature type="domain" description="JmjC" evidence="1">
    <location>
        <begin position="70"/>
        <end position="210"/>
    </location>
</feature>
<dbReference type="Proteomes" id="UP001596154">
    <property type="component" value="Unassembled WGS sequence"/>
</dbReference>
<name>A0ABW0UKV7_9ACTN</name>
<proteinExistence type="predicted"/>
<evidence type="ECO:0000259" key="1">
    <source>
        <dbReference type="PROSITE" id="PS51184"/>
    </source>
</evidence>
<sequence length="678" mass="74444">MTEFVRGLSYERFLAEYWRRKPLFVKGGAQDVLERTLSYEEADAIVARVREQAPDRLACDPGRIEFVKGADAVSPELARRAGELQSRLGWPRVTFDVSRTHAPGSIGCHFDYDDNFTLQQDGSKIWRIGSPVAVPEADRRRRVLEDPTISGQFYLTDDYEEFVVEAGDLLYIPLFHPHWGTSTGRSLSLTMTCNLLTPLTELWPVLREELSELRQWWHPAPLPATPDERTLDELLDTLADPAVRRRVLARWQEARRYAVAHHRPELRPAPAEPARVDPVTVDVTALKPLYATAGPSIDLENAALPGEATAPLGPLVAKRYLKRLLVLARDRAGVCGDARLAASVQAVVNGLTRLPHPVLLDWCRGPEVTSWVRQAEREREAGYRRTPDTLLGHLTAFCLPELIRHRVLEPGTTLVATLSGPEELALPSAGRVIELPDTRDETVTAVVDAPHAEVGGVRLPLTDLTGQTAGPRVRVMPALADDGPYVLPPHSWYTAFHPAGRRYPHPPIGAPLDEFLATVAHALVLVEKVWAPAAEDIRDSLRRLAPAEAPLPESAPAFRGAAIVAGTDPVQVARQLCRAAACARYDALTDLYSLSEEPGASVRPPSAGTDVTTAALLRDTYAAVNELEFLRRCDSPTSAPDLSGRVGESLAVLRRDGRLTSHGHTLLTGLSAQSRRPT</sequence>
<dbReference type="Gene3D" id="2.60.120.650">
    <property type="entry name" value="Cupin"/>
    <property type="match status" value="1"/>
</dbReference>
<evidence type="ECO:0000313" key="3">
    <source>
        <dbReference type="Proteomes" id="UP001596154"/>
    </source>
</evidence>
<evidence type="ECO:0000313" key="2">
    <source>
        <dbReference type="EMBL" id="MFC5633257.1"/>
    </source>
</evidence>
<keyword evidence="3" id="KW-1185">Reference proteome</keyword>
<comment type="caution">
    <text evidence="2">The sequence shown here is derived from an EMBL/GenBank/DDBJ whole genome shotgun (WGS) entry which is preliminary data.</text>
</comment>
<dbReference type="RefSeq" id="WP_381017990.1">
    <property type="nucleotide sequence ID" value="NZ_JBHSNY010000002.1"/>
</dbReference>
<gene>
    <name evidence="2" type="ORF">ACFPZJ_05505</name>
</gene>
<accession>A0ABW0UKV7</accession>
<reference evidence="3" key="1">
    <citation type="journal article" date="2019" name="Int. J. Syst. Evol. Microbiol.">
        <title>The Global Catalogue of Microorganisms (GCM) 10K type strain sequencing project: providing services to taxonomists for standard genome sequencing and annotation.</title>
        <authorList>
            <consortium name="The Broad Institute Genomics Platform"/>
            <consortium name="The Broad Institute Genome Sequencing Center for Infectious Disease"/>
            <person name="Wu L."/>
            <person name="Ma J."/>
        </authorList>
    </citation>
    <scope>NUCLEOTIDE SEQUENCE [LARGE SCALE GENOMIC DNA]</scope>
    <source>
        <strain evidence="3">CGMCC 4.7248</strain>
    </source>
</reference>
<dbReference type="CDD" id="cd02208">
    <property type="entry name" value="cupin_RmlC-like"/>
    <property type="match status" value="1"/>
</dbReference>
<protein>
    <submittedName>
        <fullName evidence="2">JmjC domain-containing protein</fullName>
    </submittedName>
</protein>
<organism evidence="2 3">
    <name type="scientific">Streptomyces bullii</name>
    <dbReference type="NCBI Taxonomy" id="349910"/>
    <lineage>
        <taxon>Bacteria</taxon>
        <taxon>Bacillati</taxon>
        <taxon>Actinomycetota</taxon>
        <taxon>Actinomycetes</taxon>
        <taxon>Kitasatosporales</taxon>
        <taxon>Streptomycetaceae</taxon>
        <taxon>Streptomyces</taxon>
    </lineage>
</organism>
<dbReference type="InterPro" id="IPR003347">
    <property type="entry name" value="JmjC_dom"/>
</dbReference>
<dbReference type="SUPFAM" id="SSF51197">
    <property type="entry name" value="Clavaminate synthase-like"/>
    <property type="match status" value="1"/>
</dbReference>
<dbReference type="PROSITE" id="PS51184">
    <property type="entry name" value="JMJC"/>
    <property type="match status" value="1"/>
</dbReference>
<dbReference type="EMBL" id="JBHSNY010000002">
    <property type="protein sequence ID" value="MFC5633257.1"/>
    <property type="molecule type" value="Genomic_DNA"/>
</dbReference>
<dbReference type="Pfam" id="PF08007">
    <property type="entry name" value="JmjC_2"/>
    <property type="match status" value="1"/>
</dbReference>